<evidence type="ECO:0000259" key="2">
    <source>
        <dbReference type="Pfam" id="PF10006"/>
    </source>
</evidence>
<organism evidence="3 4">
    <name type="scientific">Brachybacterium avium</name>
    <dbReference type="NCBI Taxonomy" id="2017485"/>
    <lineage>
        <taxon>Bacteria</taxon>
        <taxon>Bacillati</taxon>
        <taxon>Actinomycetota</taxon>
        <taxon>Actinomycetes</taxon>
        <taxon>Micrococcales</taxon>
        <taxon>Dermabacteraceae</taxon>
        <taxon>Brachybacterium</taxon>
    </lineage>
</organism>
<reference evidence="4" key="1">
    <citation type="submission" date="2017-07" db="EMBL/GenBank/DDBJ databases">
        <title>Brachybacterium sp. VR2415.</title>
        <authorList>
            <person name="Tak E.J."/>
            <person name="Bae J.-W."/>
        </authorList>
    </citation>
    <scope>NUCLEOTIDE SEQUENCE [LARGE SCALE GENOMIC DNA]</scope>
    <source>
        <strain evidence="4">VR2415</strain>
    </source>
</reference>
<dbReference type="OrthoDB" id="8451629at2"/>
<sequence>MADIQIQSSREDAVDQKPSQQGCACGEHDESLPELDVQTIPHAIRHASIFGAIESLVPGGGMVISATHDPVPLLMQLQAKHGDAYASEYLDQGPERWRILIRRTA</sequence>
<feature type="region of interest" description="Disordered" evidence="1">
    <location>
        <begin position="1"/>
        <end position="30"/>
    </location>
</feature>
<dbReference type="InterPro" id="IPR018720">
    <property type="entry name" value="DUF2249"/>
</dbReference>
<accession>A0A220UAH0</accession>
<evidence type="ECO:0000313" key="4">
    <source>
        <dbReference type="Proteomes" id="UP000198398"/>
    </source>
</evidence>
<feature type="domain" description="DUF2249" evidence="2">
    <location>
        <begin position="34"/>
        <end position="103"/>
    </location>
</feature>
<keyword evidence="4" id="KW-1185">Reference proteome</keyword>
<dbReference type="EMBL" id="CP022316">
    <property type="protein sequence ID" value="ASK65060.1"/>
    <property type="molecule type" value="Genomic_DNA"/>
</dbReference>
<dbReference type="Proteomes" id="UP000198398">
    <property type="component" value="Chromosome"/>
</dbReference>
<evidence type="ECO:0000313" key="3">
    <source>
        <dbReference type="EMBL" id="ASK65060.1"/>
    </source>
</evidence>
<gene>
    <name evidence="3" type="ORF">CFK39_03595</name>
</gene>
<dbReference type="AlphaFoldDB" id="A0A220UAH0"/>
<dbReference type="Pfam" id="PF10006">
    <property type="entry name" value="DUF2249"/>
    <property type="match status" value="1"/>
</dbReference>
<protein>
    <submittedName>
        <fullName evidence="3">Hemerythrin</fullName>
    </submittedName>
</protein>
<evidence type="ECO:0000256" key="1">
    <source>
        <dbReference type="SAM" id="MobiDB-lite"/>
    </source>
</evidence>
<dbReference type="KEGG" id="brv:CFK39_03595"/>
<name>A0A220UAH0_9MICO</name>
<dbReference type="RefSeq" id="WP_089064307.1">
    <property type="nucleotide sequence ID" value="NZ_CP022316.1"/>
</dbReference>
<proteinExistence type="predicted"/>